<proteinExistence type="predicted"/>
<organism evidence="1 2">
    <name type="scientific">Rhizobium aquaticum</name>
    <dbReference type="NCBI Taxonomy" id="1549636"/>
    <lineage>
        <taxon>Bacteria</taxon>
        <taxon>Pseudomonadati</taxon>
        <taxon>Pseudomonadota</taxon>
        <taxon>Alphaproteobacteria</taxon>
        <taxon>Hyphomicrobiales</taxon>
        <taxon>Rhizobiaceae</taxon>
        <taxon>Rhizobium/Agrobacterium group</taxon>
        <taxon>Rhizobium</taxon>
    </lineage>
</organism>
<dbReference type="EMBL" id="JBEPMB010000001">
    <property type="protein sequence ID" value="MET3613198.1"/>
    <property type="molecule type" value="Genomic_DNA"/>
</dbReference>
<reference evidence="1 2" key="1">
    <citation type="submission" date="2024-06" db="EMBL/GenBank/DDBJ databases">
        <title>Genomic Encyclopedia of Type Strains, Phase IV (KMG-IV): sequencing the most valuable type-strain genomes for metagenomic binning, comparative biology and taxonomic classification.</title>
        <authorList>
            <person name="Goeker M."/>
        </authorList>
    </citation>
    <scope>NUCLEOTIDE SEQUENCE [LARGE SCALE GENOMIC DNA]</scope>
    <source>
        <strain evidence="1 2">DSM 29780</strain>
    </source>
</reference>
<evidence type="ECO:0008006" key="3">
    <source>
        <dbReference type="Google" id="ProtNLM"/>
    </source>
</evidence>
<evidence type="ECO:0000313" key="1">
    <source>
        <dbReference type="EMBL" id="MET3613198.1"/>
    </source>
</evidence>
<accession>A0ABV2IXI0</accession>
<name>A0ABV2IXI0_9HYPH</name>
<dbReference type="Proteomes" id="UP001549047">
    <property type="component" value="Unassembled WGS sequence"/>
</dbReference>
<comment type="caution">
    <text evidence="1">The sequence shown here is derived from an EMBL/GenBank/DDBJ whole genome shotgun (WGS) entry which is preliminary data.</text>
</comment>
<sequence length="95" mass="10887">MSDTPSHRTPLPDLLKQTVEQFDVSTVVTNPDVLLAGEASRHFPEPRNRRKDDIEAAEIRRLRALRDAMKSEMALADQALENENAPVHSQFYRQF</sequence>
<protein>
    <recommendedName>
        <fullName evidence="3">Transposase</fullName>
    </recommendedName>
</protein>
<evidence type="ECO:0000313" key="2">
    <source>
        <dbReference type="Proteomes" id="UP001549047"/>
    </source>
</evidence>
<dbReference type="RefSeq" id="WP_354555683.1">
    <property type="nucleotide sequence ID" value="NZ_JBEPMB010000001.1"/>
</dbReference>
<gene>
    <name evidence="1" type="ORF">ABID16_001503</name>
</gene>
<keyword evidence="2" id="KW-1185">Reference proteome</keyword>